<sequence length="163" mass="18245">MATSETQQPGRCRPPKELSASAESRIMRDLGYFGHFLHLHAGGRSGKQRMLERILREGGTISQRELQDTVPISSAAVSEVLAKLESEGLITRTRSESDKRQLDVTLTENGQAEAKVCAEKHAKFEAEALSVLTEDEKGQLLGMLDRLMEHWQDIEEKDRAVEK</sequence>
<dbReference type="PANTHER" id="PTHR42756:SF1">
    <property type="entry name" value="TRANSCRIPTIONAL REPRESSOR OF EMRAB OPERON"/>
    <property type="match status" value="1"/>
</dbReference>
<dbReference type="GO" id="GO:0003677">
    <property type="term" value="F:DNA binding"/>
    <property type="evidence" value="ECO:0007669"/>
    <property type="project" value="UniProtKB-KW"/>
</dbReference>
<dbReference type="STRING" id="1299998.AUL39_06090"/>
<dbReference type="SUPFAM" id="SSF46785">
    <property type="entry name" value="Winged helix' DNA-binding domain"/>
    <property type="match status" value="1"/>
</dbReference>
<proteinExistence type="predicted"/>
<organism evidence="5 6">
    <name type="scientific">Tractidigestivibacter scatoligenes</name>
    <name type="common">Olsenella scatoligenes</name>
    <dbReference type="NCBI Taxonomy" id="1299998"/>
    <lineage>
        <taxon>Bacteria</taxon>
        <taxon>Bacillati</taxon>
        <taxon>Actinomycetota</taxon>
        <taxon>Coriobacteriia</taxon>
        <taxon>Coriobacteriales</taxon>
        <taxon>Atopobiaceae</taxon>
        <taxon>Tractidigestivibacter</taxon>
    </lineage>
</organism>
<reference evidence="5 6" key="1">
    <citation type="submission" date="2015-12" db="EMBL/GenBank/DDBJ databases">
        <title>Draft Genome Sequence of Olsenella scatoligenes SK9K4T; a Producer of 3-Methylindole- (skatole) and 4-Methylphenol- (p-cresol) Isolated from Pig Feces.</title>
        <authorList>
            <person name="Li X."/>
            <person name="Borg B."/>
            <person name="Canibe N."/>
        </authorList>
    </citation>
    <scope>NUCLEOTIDE SEQUENCE [LARGE SCALE GENOMIC DNA]</scope>
    <source>
        <strain evidence="5 6">SK9K4</strain>
    </source>
</reference>
<dbReference type="PRINTS" id="PR00598">
    <property type="entry name" value="HTHMARR"/>
</dbReference>
<evidence type="ECO:0000256" key="1">
    <source>
        <dbReference type="ARBA" id="ARBA00023015"/>
    </source>
</evidence>
<evidence type="ECO:0000256" key="2">
    <source>
        <dbReference type="ARBA" id="ARBA00023125"/>
    </source>
</evidence>
<dbReference type="GO" id="GO:0003700">
    <property type="term" value="F:DNA-binding transcription factor activity"/>
    <property type="evidence" value="ECO:0007669"/>
    <property type="project" value="InterPro"/>
</dbReference>
<evidence type="ECO:0000313" key="5">
    <source>
        <dbReference type="EMBL" id="KUH58760.1"/>
    </source>
</evidence>
<accession>A0A100YW41</accession>
<dbReference type="AlphaFoldDB" id="A0A100YW41"/>
<dbReference type="PROSITE" id="PS01117">
    <property type="entry name" value="HTH_MARR_1"/>
    <property type="match status" value="1"/>
</dbReference>
<name>A0A100YW41_TRASO</name>
<dbReference type="PANTHER" id="PTHR42756">
    <property type="entry name" value="TRANSCRIPTIONAL REGULATOR, MARR"/>
    <property type="match status" value="1"/>
</dbReference>
<evidence type="ECO:0000259" key="4">
    <source>
        <dbReference type="PROSITE" id="PS50995"/>
    </source>
</evidence>
<dbReference type="PROSITE" id="PS50995">
    <property type="entry name" value="HTH_MARR_2"/>
    <property type="match status" value="1"/>
</dbReference>
<dbReference type="InterPro" id="IPR036390">
    <property type="entry name" value="WH_DNA-bd_sf"/>
</dbReference>
<dbReference type="EMBL" id="LOJF01000009">
    <property type="protein sequence ID" value="KUH58760.1"/>
    <property type="molecule type" value="Genomic_DNA"/>
</dbReference>
<dbReference type="InterPro" id="IPR000835">
    <property type="entry name" value="HTH_MarR-typ"/>
</dbReference>
<comment type="caution">
    <text evidence="5">The sequence shown here is derived from an EMBL/GenBank/DDBJ whole genome shotgun (WGS) entry which is preliminary data.</text>
</comment>
<keyword evidence="1" id="KW-0805">Transcription regulation</keyword>
<dbReference type="Proteomes" id="UP000054078">
    <property type="component" value="Unassembled WGS sequence"/>
</dbReference>
<dbReference type="InterPro" id="IPR036388">
    <property type="entry name" value="WH-like_DNA-bd_sf"/>
</dbReference>
<dbReference type="Gene3D" id="1.10.10.10">
    <property type="entry name" value="Winged helix-like DNA-binding domain superfamily/Winged helix DNA-binding domain"/>
    <property type="match status" value="1"/>
</dbReference>
<protein>
    <submittedName>
        <fullName evidence="5">MarR family transcriptional regulator</fullName>
    </submittedName>
</protein>
<evidence type="ECO:0000313" key="6">
    <source>
        <dbReference type="Proteomes" id="UP000054078"/>
    </source>
</evidence>
<gene>
    <name evidence="5" type="ORF">AUL39_06090</name>
</gene>
<keyword evidence="2" id="KW-0238">DNA-binding</keyword>
<keyword evidence="6" id="KW-1185">Reference proteome</keyword>
<evidence type="ECO:0000256" key="3">
    <source>
        <dbReference type="ARBA" id="ARBA00023163"/>
    </source>
</evidence>
<feature type="domain" description="HTH marR-type" evidence="4">
    <location>
        <begin position="1"/>
        <end position="149"/>
    </location>
</feature>
<dbReference type="InterPro" id="IPR023187">
    <property type="entry name" value="Tscrpt_reg_MarR-type_CS"/>
</dbReference>
<dbReference type="SMART" id="SM00347">
    <property type="entry name" value="HTH_MARR"/>
    <property type="match status" value="1"/>
</dbReference>
<dbReference type="Pfam" id="PF01047">
    <property type="entry name" value="MarR"/>
    <property type="match status" value="1"/>
</dbReference>
<keyword evidence="3" id="KW-0804">Transcription</keyword>